<name>A0ABT2ZIG7_9RHOB</name>
<evidence type="ECO:0000256" key="3">
    <source>
        <dbReference type="ARBA" id="ARBA00030642"/>
    </source>
</evidence>
<dbReference type="GO" id="GO:0016853">
    <property type="term" value="F:isomerase activity"/>
    <property type="evidence" value="ECO:0007669"/>
    <property type="project" value="UniProtKB-KW"/>
</dbReference>
<dbReference type="RefSeq" id="WP_263738035.1">
    <property type="nucleotide sequence ID" value="NZ_JAOWKZ010000001.1"/>
</dbReference>
<dbReference type="InterPro" id="IPR046357">
    <property type="entry name" value="PPIase_dom_sf"/>
</dbReference>
<dbReference type="InterPro" id="IPR050280">
    <property type="entry name" value="OMP_Chaperone_SurA"/>
</dbReference>
<dbReference type="EMBL" id="JAOWKZ010000001">
    <property type="protein sequence ID" value="MCV2870832.1"/>
    <property type="molecule type" value="Genomic_DNA"/>
</dbReference>
<keyword evidence="5 8" id="KW-0413">Isomerase</keyword>
<feature type="domain" description="PpiC" evidence="7">
    <location>
        <begin position="165"/>
        <end position="262"/>
    </location>
</feature>
<evidence type="ECO:0000259" key="7">
    <source>
        <dbReference type="PROSITE" id="PS50198"/>
    </source>
</evidence>
<dbReference type="Gene3D" id="3.10.50.40">
    <property type="match status" value="1"/>
</dbReference>
<proteinExistence type="predicted"/>
<evidence type="ECO:0000313" key="8">
    <source>
        <dbReference type="EMBL" id="MCV2870832.1"/>
    </source>
</evidence>
<gene>
    <name evidence="8" type="ORF">OEZ71_00820</name>
</gene>
<dbReference type="InterPro" id="IPR023058">
    <property type="entry name" value="PPIase_PpiC_CS"/>
</dbReference>
<evidence type="ECO:0000313" key="9">
    <source>
        <dbReference type="Proteomes" id="UP001652564"/>
    </source>
</evidence>
<evidence type="ECO:0000256" key="2">
    <source>
        <dbReference type="ARBA" id="ARBA00022729"/>
    </source>
</evidence>
<dbReference type="Gene3D" id="1.10.4030.10">
    <property type="entry name" value="Porin chaperone SurA, peptide-binding domain"/>
    <property type="match status" value="1"/>
</dbReference>
<organism evidence="8 9">
    <name type="scientific">Albidovulum litorale</name>
    <dbReference type="NCBI Taxonomy" id="2984134"/>
    <lineage>
        <taxon>Bacteria</taxon>
        <taxon>Pseudomonadati</taxon>
        <taxon>Pseudomonadota</taxon>
        <taxon>Alphaproteobacteria</taxon>
        <taxon>Rhodobacterales</taxon>
        <taxon>Paracoccaceae</taxon>
        <taxon>Albidovulum</taxon>
    </lineage>
</organism>
<evidence type="ECO:0000256" key="6">
    <source>
        <dbReference type="SAM" id="SignalP"/>
    </source>
</evidence>
<protein>
    <recommendedName>
        <fullName evidence="1">Parvulin-like PPIase</fullName>
    </recommendedName>
    <alternativeName>
        <fullName evidence="3">Peptidyl-prolyl cis-trans isomerase plp</fullName>
    </alternativeName>
    <alternativeName>
        <fullName evidence="4">Rotamase plp</fullName>
    </alternativeName>
</protein>
<evidence type="ECO:0000256" key="4">
    <source>
        <dbReference type="ARBA" id="ARBA00031484"/>
    </source>
</evidence>
<accession>A0ABT2ZIG7</accession>
<keyword evidence="5" id="KW-0697">Rotamase</keyword>
<dbReference type="SUPFAM" id="SSF54534">
    <property type="entry name" value="FKBP-like"/>
    <property type="match status" value="1"/>
</dbReference>
<sequence>MRKITLLSLALAAVTALGGPVAAQSGQFSPAVIVNDSVITQYELDQRILFLQLLRAPGDPAEEARKGLIDDRLRSQAAEQMDISLTAEQIQTGMAEFASRANLETEQFLEAIGQGGVSPESFRDFVSSGLAWREVVRTRFGGPRITITDAEIDRAMSVVAQRGSGPRVLLSEIILPLEPTTAADTRDLALELAETVRSETAFANAARTYSAAPSRDQGGQLGWMPLTNLPPQARQVVAQMGNGQVSPPIPLGNAIALFRLRGIQQGGEIAASNITLDYAQYLIPGGRSAEALAEAERVRGKVDTCDDLYKVARGKPAEQLLRDTMPASRVPADIAAELARMDRNDTSVALTRGNALVFLMLCNRSATIAEGTDPTVPVTVAAEDLPEGTPAINPELGFGRGPSRAQIREELTNQRLAGLAEGYLAELRANAIIITP</sequence>
<feature type="signal peptide" evidence="6">
    <location>
        <begin position="1"/>
        <end position="23"/>
    </location>
</feature>
<dbReference type="PROSITE" id="PS01096">
    <property type="entry name" value="PPIC_PPIASE_1"/>
    <property type="match status" value="1"/>
</dbReference>
<keyword evidence="2 6" id="KW-0732">Signal</keyword>
<dbReference type="InterPro" id="IPR000297">
    <property type="entry name" value="PPIase_PpiC"/>
</dbReference>
<dbReference type="SUPFAM" id="SSF109998">
    <property type="entry name" value="Triger factor/SurA peptide-binding domain-like"/>
    <property type="match status" value="1"/>
</dbReference>
<dbReference type="Pfam" id="PF00639">
    <property type="entry name" value="Rotamase"/>
    <property type="match status" value="1"/>
</dbReference>
<dbReference type="PANTHER" id="PTHR47637">
    <property type="entry name" value="CHAPERONE SURA"/>
    <property type="match status" value="1"/>
</dbReference>
<dbReference type="Proteomes" id="UP001652564">
    <property type="component" value="Unassembled WGS sequence"/>
</dbReference>
<comment type="caution">
    <text evidence="8">The sequence shown here is derived from an EMBL/GenBank/DDBJ whole genome shotgun (WGS) entry which is preliminary data.</text>
</comment>
<reference evidence="8 9" key="1">
    <citation type="submission" date="2022-10" db="EMBL/GenBank/DDBJ databases">
        <title>Defluviimonas sp. nov., isolated from ocean surface sediments.</title>
        <authorList>
            <person name="He W."/>
            <person name="Wang L."/>
            <person name="Zhang D.-F."/>
        </authorList>
    </citation>
    <scope>NUCLEOTIDE SEQUENCE [LARGE SCALE GENOMIC DNA]</scope>
    <source>
        <strain evidence="8 9">WL0050</strain>
    </source>
</reference>
<evidence type="ECO:0000256" key="1">
    <source>
        <dbReference type="ARBA" id="ARBA00018370"/>
    </source>
</evidence>
<feature type="chain" id="PRO_5045367416" description="Parvulin-like PPIase" evidence="6">
    <location>
        <begin position="24"/>
        <end position="436"/>
    </location>
</feature>
<keyword evidence="9" id="KW-1185">Reference proteome</keyword>
<dbReference type="PROSITE" id="PS50198">
    <property type="entry name" value="PPIC_PPIASE_2"/>
    <property type="match status" value="1"/>
</dbReference>
<evidence type="ECO:0000256" key="5">
    <source>
        <dbReference type="PROSITE-ProRule" id="PRU00278"/>
    </source>
</evidence>
<dbReference type="PANTHER" id="PTHR47637:SF1">
    <property type="entry name" value="CHAPERONE SURA"/>
    <property type="match status" value="1"/>
</dbReference>
<dbReference type="InterPro" id="IPR027304">
    <property type="entry name" value="Trigger_fact/SurA_dom_sf"/>
</dbReference>